<dbReference type="AlphaFoldDB" id="A0A7T0C0R9"/>
<protein>
    <submittedName>
        <fullName evidence="2">Uncharacterized protein</fullName>
    </submittedName>
</protein>
<gene>
    <name evidence="2" type="ORF">G3M78_02995</name>
</gene>
<feature type="region of interest" description="Disordered" evidence="1">
    <location>
        <begin position="51"/>
        <end position="96"/>
    </location>
</feature>
<reference evidence="3" key="1">
    <citation type="submission" date="2020-02" db="EMBL/GenBank/DDBJ databases">
        <title>Genomic and physiological characterization of two novel Nitrospinaceae genera.</title>
        <authorList>
            <person name="Mueller A.J."/>
            <person name="Jung M.-Y."/>
            <person name="Strachan C.R."/>
            <person name="Herbold C.W."/>
            <person name="Kirkegaard R.H."/>
            <person name="Daims H."/>
        </authorList>
    </citation>
    <scope>NUCLEOTIDE SEQUENCE [LARGE SCALE GENOMIC DNA]</scope>
</reference>
<organism evidence="2 3">
    <name type="scientific">Candidatus Nitrohelix vancouverensis</name>
    <dbReference type="NCBI Taxonomy" id="2705534"/>
    <lineage>
        <taxon>Bacteria</taxon>
        <taxon>Pseudomonadati</taxon>
        <taxon>Nitrospinota/Tectimicrobiota group</taxon>
        <taxon>Nitrospinota</taxon>
        <taxon>Nitrospinia</taxon>
        <taxon>Nitrospinales</taxon>
        <taxon>Nitrospinaceae</taxon>
        <taxon>Candidatus Nitrohelix</taxon>
    </lineage>
</organism>
<sequence>MTLSITPLPRVFKSYQIQERYGELNKKVKVKTVQGQVDTVKISAKARELLEKGPVAPNPVNGPLPMPPQNAPATETAEKKDEGFKPFDFSQPAFQS</sequence>
<feature type="compositionally biased region" description="Basic and acidic residues" evidence="1">
    <location>
        <begin position="76"/>
        <end position="85"/>
    </location>
</feature>
<dbReference type="Proteomes" id="UP000594464">
    <property type="component" value="Chromosome"/>
</dbReference>
<evidence type="ECO:0000313" key="3">
    <source>
        <dbReference type="Proteomes" id="UP000594464"/>
    </source>
</evidence>
<evidence type="ECO:0000313" key="2">
    <source>
        <dbReference type="EMBL" id="QPJ64418.1"/>
    </source>
</evidence>
<accession>A0A7T0C0R9</accession>
<evidence type="ECO:0000256" key="1">
    <source>
        <dbReference type="SAM" id="MobiDB-lite"/>
    </source>
</evidence>
<dbReference type="EMBL" id="CP048620">
    <property type="protein sequence ID" value="QPJ64418.1"/>
    <property type="molecule type" value="Genomic_DNA"/>
</dbReference>
<feature type="compositionally biased region" description="Pro residues" evidence="1">
    <location>
        <begin position="56"/>
        <end position="70"/>
    </location>
</feature>
<proteinExistence type="predicted"/>
<dbReference type="KEGG" id="nva:G3M78_02995"/>
<name>A0A7T0C0R9_9BACT</name>